<dbReference type="Proteomes" id="UP000317572">
    <property type="component" value="Chromosome"/>
</dbReference>
<dbReference type="SUPFAM" id="SSF53474">
    <property type="entry name" value="alpha/beta-Hydrolases"/>
    <property type="match status" value="1"/>
</dbReference>
<dbReference type="STRING" id="614.XJ20_10225"/>
<dbReference type="EMBL" id="CP033893">
    <property type="protein sequence ID" value="QDL31852.1"/>
    <property type="molecule type" value="Genomic_DNA"/>
</dbReference>
<evidence type="ECO:0000313" key="2">
    <source>
        <dbReference type="EMBL" id="QDL31852.1"/>
    </source>
</evidence>
<organism evidence="2 3">
    <name type="scientific">Serratia liquefaciens</name>
    <dbReference type="NCBI Taxonomy" id="614"/>
    <lineage>
        <taxon>Bacteria</taxon>
        <taxon>Pseudomonadati</taxon>
        <taxon>Pseudomonadota</taxon>
        <taxon>Gammaproteobacteria</taxon>
        <taxon>Enterobacterales</taxon>
        <taxon>Yersiniaceae</taxon>
        <taxon>Serratia</taxon>
    </lineage>
</organism>
<dbReference type="Gene3D" id="3.40.50.1820">
    <property type="entry name" value="alpha/beta hydrolase"/>
    <property type="match status" value="1"/>
</dbReference>
<accession>A0A515CUL9</accession>
<protein>
    <submittedName>
        <fullName evidence="2">Alpha/beta hydrolase</fullName>
    </submittedName>
</protein>
<keyword evidence="2" id="KW-0378">Hydrolase</keyword>
<dbReference type="RefSeq" id="WP_142815115.1">
    <property type="nucleotide sequence ID" value="NZ_CP033893.1"/>
</dbReference>
<dbReference type="InterPro" id="IPR029058">
    <property type="entry name" value="AB_hydrolase_fold"/>
</dbReference>
<gene>
    <name evidence="2" type="ORF">EGO53_08685</name>
</gene>
<sequence>MTAFRHGTLSLDYHDSGSGPLTLVLLPGWCEPKTVFAPFTALASQKYRVISLDWRGHALSDRDAGLSLGAQDLLADLQQLLLELQVERFVTLSVAHASWIAVALAENMPQQMQGMVFLDWIMTQPEPAFFDSVQQMQRPEHWLAARDDLFTFWQGGIEHPQVKQHLTVEMAQEDYRVWQAAGVAIEQAYRQYGSPLNRLGELTSPPACRHIYSLDRGEDYLRQQQSFAANHPFFSVVRLENARTHLGILEQPAAVYRAVADFLDD</sequence>
<feature type="domain" description="AB hydrolase-1" evidence="1">
    <location>
        <begin position="23"/>
        <end position="257"/>
    </location>
</feature>
<dbReference type="GO" id="GO:0016787">
    <property type="term" value="F:hydrolase activity"/>
    <property type="evidence" value="ECO:0007669"/>
    <property type="project" value="UniProtKB-KW"/>
</dbReference>
<dbReference type="Pfam" id="PF12697">
    <property type="entry name" value="Abhydrolase_6"/>
    <property type="match status" value="1"/>
</dbReference>
<evidence type="ECO:0000259" key="1">
    <source>
        <dbReference type="Pfam" id="PF12697"/>
    </source>
</evidence>
<dbReference type="InterPro" id="IPR000073">
    <property type="entry name" value="AB_hydrolase_1"/>
</dbReference>
<reference evidence="2 3" key="1">
    <citation type="submission" date="2018-11" db="EMBL/GenBank/DDBJ databases">
        <title>The first complete genome of Serratia liquefaciens isolated from metalophyte plant revel distinctness adaptive mechanisms in an extreme habitat.</title>
        <authorList>
            <person name="Caneschi W.L."/>
            <person name="Sanchez A.B."/>
            <person name="Felestrino E.B."/>
            <person name="Assis R.A.B."/>
            <person name="Lemes C.G.C."/>
            <person name="Cordeiro I.F."/>
            <person name="Fonseca N.P."/>
            <person name="Villa M."/>
            <person name="Vieira I.T."/>
            <person name="Moraes L.A."/>
            <person name="Kamino L.H.Y."/>
            <person name="do Carmo F."/>
            <person name="Garcia C.M."/>
            <person name="Almeida N.F."/>
            <person name="Silva R.S."/>
            <person name="Ferro J.A."/>
            <person name="Ferro M.I.T."/>
            <person name="Varani A.M."/>
            <person name="Ferreira R.M."/>
            <person name="dos Santos V.L."/>
            <person name="Silva U.C."/>
            <person name="Setubal J.C."/>
            <person name="Moreira L.M."/>
        </authorList>
    </citation>
    <scope>NUCLEOTIDE SEQUENCE [LARGE SCALE GENOMIC DNA]</scope>
    <source>
        <strain evidence="2 3">FG3</strain>
    </source>
</reference>
<name>A0A515CUL9_SERLI</name>
<proteinExistence type="predicted"/>
<evidence type="ECO:0000313" key="3">
    <source>
        <dbReference type="Proteomes" id="UP000317572"/>
    </source>
</evidence>
<dbReference type="Gene3D" id="1.10.210.20">
    <property type="match status" value="1"/>
</dbReference>
<dbReference type="AlphaFoldDB" id="A0A515CUL9"/>